<organism evidence="1 2">
    <name type="scientific">Zancudomyces culisetae</name>
    <name type="common">Gut fungus</name>
    <name type="synonym">Smittium culisetae</name>
    <dbReference type="NCBI Taxonomy" id="1213189"/>
    <lineage>
        <taxon>Eukaryota</taxon>
        <taxon>Fungi</taxon>
        <taxon>Fungi incertae sedis</taxon>
        <taxon>Zoopagomycota</taxon>
        <taxon>Kickxellomycotina</taxon>
        <taxon>Harpellomycetes</taxon>
        <taxon>Harpellales</taxon>
        <taxon>Legeriomycetaceae</taxon>
        <taxon>Zancudomyces</taxon>
    </lineage>
</organism>
<dbReference type="GO" id="GO:0006122">
    <property type="term" value="P:mitochondrial electron transport, ubiquinol to cytochrome c"/>
    <property type="evidence" value="ECO:0007669"/>
    <property type="project" value="InterPro"/>
</dbReference>
<dbReference type="PANTHER" id="PTHR28254:SF1">
    <property type="entry name" value="CYTOCHROME B-C1 COMPLEX SUBUNIT 10, MITOCHONDRIAL"/>
    <property type="match status" value="1"/>
</dbReference>
<dbReference type="OrthoDB" id="2391627at2759"/>
<dbReference type="GO" id="GO:0005739">
    <property type="term" value="C:mitochondrion"/>
    <property type="evidence" value="ECO:0007669"/>
    <property type="project" value="GOC"/>
</dbReference>
<name>A0A1R1PQY7_ZANCU</name>
<keyword evidence="2" id="KW-1185">Reference proteome</keyword>
<protein>
    <recommendedName>
        <fullName evidence="3">Cytochrome b-c1 complex subunit 10</fullName>
    </recommendedName>
</protein>
<sequence length="70" mass="7994">MVEPRIKYKPAFAIKGMNAERAGFWMRSSARWGVFAGVTVVFFVSQVPRVKQDVLSKIPVIGSYWKDTEE</sequence>
<dbReference type="AlphaFoldDB" id="A0A1R1PQY7"/>
<accession>A0A1R1PQY7</accession>
<dbReference type="PANTHER" id="PTHR28254">
    <property type="entry name" value="CYTOCHROME B-C1 COMPLEX SUBUNIT 10"/>
    <property type="match status" value="1"/>
</dbReference>
<dbReference type="InterPro" id="IPR019182">
    <property type="entry name" value="Cytochrome_b-c1_su10_fun"/>
</dbReference>
<gene>
    <name evidence="1" type="ORF">AX774_g3128</name>
</gene>
<dbReference type="EMBL" id="LSSK01000429">
    <property type="protein sequence ID" value="OMH83368.1"/>
    <property type="molecule type" value="Genomic_DNA"/>
</dbReference>
<reference evidence="2" key="1">
    <citation type="submission" date="2017-01" db="EMBL/GenBank/DDBJ databases">
        <authorList>
            <person name="Wang Y."/>
            <person name="White M."/>
            <person name="Kvist S."/>
            <person name="Moncalvo J.-M."/>
        </authorList>
    </citation>
    <scope>NUCLEOTIDE SEQUENCE [LARGE SCALE GENOMIC DNA]</scope>
    <source>
        <strain evidence="2">COL-18-3</strain>
    </source>
</reference>
<dbReference type="Pfam" id="PF09796">
    <property type="entry name" value="QCR10"/>
    <property type="match status" value="1"/>
</dbReference>
<evidence type="ECO:0000313" key="2">
    <source>
        <dbReference type="Proteomes" id="UP000188320"/>
    </source>
</evidence>
<comment type="caution">
    <text evidence="1">The sequence shown here is derived from an EMBL/GenBank/DDBJ whole genome shotgun (WGS) entry which is preliminary data.</text>
</comment>
<evidence type="ECO:0008006" key="3">
    <source>
        <dbReference type="Google" id="ProtNLM"/>
    </source>
</evidence>
<dbReference type="Proteomes" id="UP000188320">
    <property type="component" value="Unassembled WGS sequence"/>
</dbReference>
<evidence type="ECO:0000313" key="1">
    <source>
        <dbReference type="EMBL" id="OMH83368.1"/>
    </source>
</evidence>
<proteinExistence type="predicted"/>